<dbReference type="KEGG" id="pnt:G5B91_34315"/>
<accession>A0A6G6J7V7</accession>
<dbReference type="SUPFAM" id="SSF55008">
    <property type="entry name" value="HMA, heavy metal-associated domain"/>
    <property type="match status" value="1"/>
</dbReference>
<dbReference type="Gene3D" id="3.30.70.100">
    <property type="match status" value="1"/>
</dbReference>
<dbReference type="InterPro" id="IPR036163">
    <property type="entry name" value="HMA_dom_sf"/>
</dbReference>
<keyword evidence="3" id="KW-0614">Plasmid</keyword>
<evidence type="ECO:0000313" key="4">
    <source>
        <dbReference type="Proteomes" id="UP000501063"/>
    </source>
</evidence>
<evidence type="ECO:0000313" key="3">
    <source>
        <dbReference type="EMBL" id="QIE91419.1"/>
    </source>
</evidence>
<name>A0A6G6J7V7_PSENT</name>
<dbReference type="EMBL" id="CP049142">
    <property type="protein sequence ID" value="QIE91419.1"/>
    <property type="molecule type" value="Genomic_DNA"/>
</dbReference>
<organism evidence="3 4">
    <name type="scientific">Pseudomonas nitroreducens</name>
    <dbReference type="NCBI Taxonomy" id="46680"/>
    <lineage>
        <taxon>Bacteria</taxon>
        <taxon>Pseudomonadati</taxon>
        <taxon>Pseudomonadota</taxon>
        <taxon>Gammaproteobacteria</taxon>
        <taxon>Pseudomonadales</taxon>
        <taxon>Pseudomonadaceae</taxon>
        <taxon>Pseudomonas</taxon>
    </lineage>
</organism>
<dbReference type="CDD" id="cd00371">
    <property type="entry name" value="HMA"/>
    <property type="match status" value="1"/>
</dbReference>
<sequence>MKSVDLQVEGMSCASCVRHVNAALAPVAGVTEVAVDLAAGRVRVSGEADTQALIGALQDAGYPARVETSGRVIENGKARGCGGSSCCCH</sequence>
<proteinExistence type="predicted"/>
<dbReference type="InterPro" id="IPR017969">
    <property type="entry name" value="Heavy-metal-associated_CS"/>
</dbReference>
<evidence type="ECO:0000259" key="2">
    <source>
        <dbReference type="PROSITE" id="PS50846"/>
    </source>
</evidence>
<gene>
    <name evidence="3" type="ORF">G5B91_34315</name>
</gene>
<dbReference type="PROSITE" id="PS01047">
    <property type="entry name" value="HMA_1"/>
    <property type="match status" value="1"/>
</dbReference>
<feature type="domain" description="HMA" evidence="2">
    <location>
        <begin position="2"/>
        <end position="65"/>
    </location>
</feature>
<evidence type="ECO:0000256" key="1">
    <source>
        <dbReference type="ARBA" id="ARBA00022723"/>
    </source>
</evidence>
<dbReference type="Pfam" id="PF00403">
    <property type="entry name" value="HMA"/>
    <property type="match status" value="1"/>
</dbReference>
<dbReference type="GO" id="GO:0046872">
    <property type="term" value="F:metal ion binding"/>
    <property type="evidence" value="ECO:0007669"/>
    <property type="project" value="UniProtKB-KW"/>
</dbReference>
<dbReference type="InterPro" id="IPR006121">
    <property type="entry name" value="HMA_dom"/>
</dbReference>
<reference evidence="3 4" key="1">
    <citation type="submission" date="2020-02" db="EMBL/GenBank/DDBJ databases">
        <title>Integrative conjugative elements (ICEs) and plasmids drive adaptation of Pseudomonas nitroreducens strain HBP1 to wastewater environment.</title>
        <authorList>
            <person name="Sentchilo V."/>
            <person name="Carraro N."/>
            <person name="Bertelli C."/>
            <person name="van der Meer J.R."/>
        </authorList>
    </citation>
    <scope>NUCLEOTIDE SEQUENCE [LARGE SCALE GENOMIC DNA]</scope>
    <source>
        <strain evidence="3 4">HBP1</strain>
        <plasmid evidence="4">ppnihbp1_1</plasmid>
    </source>
</reference>
<keyword evidence="1" id="KW-0479">Metal-binding</keyword>
<dbReference type="Proteomes" id="UP000501063">
    <property type="component" value="Plasmid pPniHBP1_1"/>
</dbReference>
<dbReference type="RefSeq" id="WP_024767294.1">
    <property type="nucleotide sequence ID" value="NZ_CP049142.1"/>
</dbReference>
<geneLocation type="plasmid" evidence="4">
    <name>ppnihbp1_1</name>
</geneLocation>
<protein>
    <submittedName>
        <fullName evidence="3">Heavy-metal-associated domain-containing protein</fullName>
    </submittedName>
</protein>
<dbReference type="AlphaFoldDB" id="A0A6G6J7V7"/>
<dbReference type="PROSITE" id="PS50846">
    <property type="entry name" value="HMA_2"/>
    <property type="match status" value="1"/>
</dbReference>